<gene>
    <name evidence="1" type="ORF">FXE67_03695</name>
</gene>
<evidence type="ECO:0000313" key="1">
    <source>
        <dbReference type="EMBL" id="TXY93621.1"/>
    </source>
</evidence>
<sequence>MQSIVQKGQFGVLARLPFYLKMEWIQNQKGDLKVKVLFTSIVVMTALAGCSATMPNIAGKTKTDTSVQKIEKTDPDIQAALADMKLVGFRQEDFGSEEAFNSAAKMVANLGAEWQTFNSWTEALLEPGYQSAALERIRTANDERRQKERKVNFSKIDRYSDEADKAMKYGFHDCFNDSGQMFSVDDFIDHYALTNVASFKSTVELYERCLINGGSECTENGQELSLDKFLVNHNTAAPQARKDLAFNEYYEYCAVRTPVSSVQYTISSHDNDVMGSLIAAAASRVGWDSALKMSRDVLNMQSRSGAMNMIAANFYNYQRTGYFDAFDIKPYAIGRSSVISVMHVGGMCAAFGTDNSNQDSDIEIDELAIALGAKPRQADGGYHCLKWTDGNWKRVADYIAGESEGLRGFMSVYSPAFNNYQVPYWSYPGPYQHDSTIQTQLQKKGSGIASYTEKVTERETCSTYAAGHSGLATWSYPACDYLEKASESMKAKAKMMQTAGRFDAYICSRSNTLNGDGQPDLSRCPTVFTREQIELGEHQK</sequence>
<proteinExistence type="predicted"/>
<dbReference type="AlphaFoldDB" id="A0A8B5ZNG7"/>
<reference evidence="1 2" key="1">
    <citation type="submission" date="2019-06" db="EMBL/GenBank/DDBJ databases">
        <title>Vibrio cholerae phylogeny based on whole-genome sequencing reveals genetic diversity and population strucutre.</title>
        <authorList>
            <person name="Zhiqiu Y."/>
            <person name="Bin L."/>
            <person name="Lingyan J."/>
        </authorList>
    </citation>
    <scope>NUCLEOTIDE SEQUENCE [LARGE SCALE GENOMIC DNA]</scope>
    <source>
        <strain evidence="1 2">N2768</strain>
    </source>
</reference>
<organism evidence="1 2">
    <name type="scientific">Vibrio cholerae</name>
    <dbReference type="NCBI Taxonomy" id="666"/>
    <lineage>
        <taxon>Bacteria</taxon>
        <taxon>Pseudomonadati</taxon>
        <taxon>Pseudomonadota</taxon>
        <taxon>Gammaproteobacteria</taxon>
        <taxon>Vibrionales</taxon>
        <taxon>Vibrionaceae</taxon>
        <taxon>Vibrio</taxon>
    </lineage>
</organism>
<name>A0A8B5ZNG7_VIBCL</name>
<protein>
    <submittedName>
        <fullName evidence="1">Uncharacterized protein</fullName>
    </submittedName>
</protein>
<dbReference type="Proteomes" id="UP000323583">
    <property type="component" value="Unassembled WGS sequence"/>
</dbReference>
<dbReference type="EMBL" id="VSGZ01000016">
    <property type="protein sequence ID" value="TXY93621.1"/>
    <property type="molecule type" value="Genomic_DNA"/>
</dbReference>
<dbReference type="RefSeq" id="WP_072670320.1">
    <property type="nucleotide sequence ID" value="NZ_VSGJ01000002.1"/>
</dbReference>
<evidence type="ECO:0000313" key="2">
    <source>
        <dbReference type="Proteomes" id="UP000323583"/>
    </source>
</evidence>
<comment type="caution">
    <text evidence="1">The sequence shown here is derived from an EMBL/GenBank/DDBJ whole genome shotgun (WGS) entry which is preliminary data.</text>
</comment>
<accession>A0A8B5ZNG7</accession>